<reference evidence="2 3" key="1">
    <citation type="submission" date="2012-08" db="EMBL/GenBank/DDBJ databases">
        <title>Oryza genome evolution.</title>
        <authorList>
            <person name="Wing R.A."/>
        </authorList>
    </citation>
    <scope>NUCLEOTIDE SEQUENCE</scope>
</reference>
<feature type="chain" id="PRO_5002348922" description="DUF4220 domain-containing protein" evidence="1">
    <location>
        <begin position="18"/>
        <end position="119"/>
    </location>
</feature>
<reference evidence="3" key="2">
    <citation type="submission" date="2013-12" db="EMBL/GenBank/DDBJ databases">
        <authorList>
            <person name="Yu Y."/>
            <person name="Lee S."/>
            <person name="de Baynast K."/>
            <person name="Wissotski M."/>
            <person name="Liu L."/>
            <person name="Talag J."/>
            <person name="Goicoechea J."/>
            <person name="Angelova A."/>
            <person name="Jetty R."/>
            <person name="Kudrna D."/>
            <person name="Golser W."/>
            <person name="Rivera L."/>
            <person name="Zhang J."/>
            <person name="Wing R."/>
        </authorList>
    </citation>
    <scope>NUCLEOTIDE SEQUENCE</scope>
</reference>
<proteinExistence type="predicted"/>
<reference evidence="2" key="3">
    <citation type="submission" date="2015-04" db="UniProtKB">
        <authorList>
            <consortium name="EnsemblPlants"/>
        </authorList>
    </citation>
    <scope>IDENTIFICATION</scope>
</reference>
<name>A0A0D9WAP3_9ORYZ</name>
<accession>A0A0D9WAP3</accession>
<dbReference type="EnsemblPlants" id="LPERR04G23890.1">
    <property type="protein sequence ID" value="LPERR04G23890.1"/>
    <property type="gene ID" value="LPERR04G23890"/>
</dbReference>
<evidence type="ECO:0000313" key="2">
    <source>
        <dbReference type="EnsemblPlants" id="LPERR04G23890.1"/>
    </source>
</evidence>
<feature type="signal peptide" evidence="1">
    <location>
        <begin position="1"/>
        <end position="17"/>
    </location>
</feature>
<evidence type="ECO:0008006" key="4">
    <source>
        <dbReference type="Google" id="ProtNLM"/>
    </source>
</evidence>
<dbReference type="STRING" id="77586.A0A0D9WAP3"/>
<dbReference type="HOGENOM" id="CLU_2064873_0_0_1"/>
<evidence type="ECO:0000256" key="1">
    <source>
        <dbReference type="SAM" id="SignalP"/>
    </source>
</evidence>
<evidence type="ECO:0000313" key="3">
    <source>
        <dbReference type="Proteomes" id="UP000032180"/>
    </source>
</evidence>
<dbReference type="AlphaFoldDB" id="A0A0D9WAP3"/>
<protein>
    <recommendedName>
        <fullName evidence="4">DUF4220 domain-containing protein</fullName>
    </recommendedName>
</protein>
<dbReference type="eggNOG" id="ENOG502R3FU">
    <property type="taxonomic scope" value="Eukaryota"/>
</dbReference>
<organism evidence="2 3">
    <name type="scientific">Leersia perrieri</name>
    <dbReference type="NCBI Taxonomy" id="77586"/>
    <lineage>
        <taxon>Eukaryota</taxon>
        <taxon>Viridiplantae</taxon>
        <taxon>Streptophyta</taxon>
        <taxon>Embryophyta</taxon>
        <taxon>Tracheophyta</taxon>
        <taxon>Spermatophyta</taxon>
        <taxon>Magnoliopsida</taxon>
        <taxon>Liliopsida</taxon>
        <taxon>Poales</taxon>
        <taxon>Poaceae</taxon>
        <taxon>BOP clade</taxon>
        <taxon>Oryzoideae</taxon>
        <taxon>Oryzeae</taxon>
        <taxon>Oryzinae</taxon>
        <taxon>Leersia</taxon>
    </lineage>
</organism>
<sequence length="119" mass="13517">MGFWVTTLIFLLAGVAASLFSLLCCNRGPSTNLMILVQCIVLMRVQWTELPELGKHGSPFTHMMFNWKLLCQFMIPFDLGYYSYGLLLDDVGNRLSCTAEATDQPYPKWGVSRVLKFEV</sequence>
<dbReference type="Gramene" id="LPERR04G23890.1">
    <property type="protein sequence ID" value="LPERR04G23890.1"/>
    <property type="gene ID" value="LPERR04G23890"/>
</dbReference>
<keyword evidence="1" id="KW-0732">Signal</keyword>
<keyword evidence="3" id="KW-1185">Reference proteome</keyword>
<dbReference type="Proteomes" id="UP000032180">
    <property type="component" value="Chromosome 4"/>
</dbReference>